<evidence type="ECO:0008006" key="3">
    <source>
        <dbReference type="Google" id="ProtNLM"/>
    </source>
</evidence>
<dbReference type="RefSeq" id="XP_066660281.1">
    <property type="nucleotide sequence ID" value="XM_066798927.1"/>
</dbReference>
<protein>
    <recommendedName>
        <fullName evidence="3">Secreted protein</fullName>
    </recommendedName>
</protein>
<dbReference type="EMBL" id="JBBPEH010000001">
    <property type="protein sequence ID" value="KAK7545046.1"/>
    <property type="molecule type" value="Genomic_DNA"/>
</dbReference>
<name>A0ABR1MAZ5_9PEZI</name>
<keyword evidence="2" id="KW-1185">Reference proteome</keyword>
<dbReference type="Proteomes" id="UP001360953">
    <property type="component" value="Unassembled WGS sequence"/>
</dbReference>
<organism evidence="1 2">
    <name type="scientific">Phyllosticta citribraziliensis</name>
    <dbReference type="NCBI Taxonomy" id="989973"/>
    <lineage>
        <taxon>Eukaryota</taxon>
        <taxon>Fungi</taxon>
        <taxon>Dikarya</taxon>
        <taxon>Ascomycota</taxon>
        <taxon>Pezizomycotina</taxon>
        <taxon>Dothideomycetes</taxon>
        <taxon>Dothideomycetes incertae sedis</taxon>
        <taxon>Botryosphaeriales</taxon>
        <taxon>Phyllostictaceae</taxon>
        <taxon>Phyllosticta</taxon>
    </lineage>
</organism>
<sequence length="73" mass="8884">MVMGTKRWRWWSVVHRLLVSVCCMHAWIHGYVRQPHSSFRHFLMYHPLLAIMFELTDCIKHRSTFYHSIALRA</sequence>
<reference evidence="1 2" key="1">
    <citation type="submission" date="2024-04" db="EMBL/GenBank/DDBJ databases">
        <title>Phyllosticta paracitricarpa is synonymous to the EU quarantine fungus P. citricarpa based on phylogenomic analyses.</title>
        <authorList>
            <consortium name="Lawrence Berkeley National Laboratory"/>
            <person name="Van ingen-buijs V.A."/>
            <person name="Van westerhoven A.C."/>
            <person name="Haridas S."/>
            <person name="Skiadas P."/>
            <person name="Martin F."/>
            <person name="Groenewald J.Z."/>
            <person name="Crous P.W."/>
            <person name="Seidl M.F."/>
        </authorList>
    </citation>
    <scope>NUCLEOTIDE SEQUENCE [LARGE SCALE GENOMIC DNA]</scope>
    <source>
        <strain evidence="1 2">CPC 17464</strain>
    </source>
</reference>
<evidence type="ECO:0000313" key="2">
    <source>
        <dbReference type="Proteomes" id="UP001360953"/>
    </source>
</evidence>
<accession>A0ABR1MAZ5</accession>
<gene>
    <name evidence="1" type="ORF">J3D65DRAFT_611592</name>
</gene>
<evidence type="ECO:0000313" key="1">
    <source>
        <dbReference type="EMBL" id="KAK7545046.1"/>
    </source>
</evidence>
<comment type="caution">
    <text evidence="1">The sequence shown here is derived from an EMBL/GenBank/DDBJ whole genome shotgun (WGS) entry which is preliminary data.</text>
</comment>
<proteinExistence type="predicted"/>
<dbReference type="GeneID" id="92031833"/>